<gene>
    <name evidence="1" type="ORF">T12_15851</name>
</gene>
<organism evidence="1 2">
    <name type="scientific">Trichinella patagoniensis</name>
    <dbReference type="NCBI Taxonomy" id="990121"/>
    <lineage>
        <taxon>Eukaryota</taxon>
        <taxon>Metazoa</taxon>
        <taxon>Ecdysozoa</taxon>
        <taxon>Nematoda</taxon>
        <taxon>Enoplea</taxon>
        <taxon>Dorylaimia</taxon>
        <taxon>Trichinellida</taxon>
        <taxon>Trichinellidae</taxon>
        <taxon>Trichinella</taxon>
    </lineage>
</organism>
<accession>A0A0V1AGM6</accession>
<dbReference type="OrthoDB" id="10391023at2759"/>
<dbReference type="Proteomes" id="UP000054783">
    <property type="component" value="Unassembled WGS sequence"/>
</dbReference>
<sequence length="130" mass="13978">MRFGAVCCSAWVWLHYINGPLNIQIETSENSILLRHSASSPHALSYTVCSDDSKAARSGGDQTSIQKGVAFAAGKKTQNSALVAASVKLHVAMIAFTFFVKIALINLACPNKRASKQQIDSANFVDSFSK</sequence>
<keyword evidence="2" id="KW-1185">Reference proteome</keyword>
<dbReference type="EMBL" id="JYDQ01000001">
    <property type="protein sequence ID" value="KRY23992.1"/>
    <property type="molecule type" value="Genomic_DNA"/>
</dbReference>
<name>A0A0V1AGM6_9BILA</name>
<evidence type="ECO:0000313" key="2">
    <source>
        <dbReference type="Proteomes" id="UP000054783"/>
    </source>
</evidence>
<comment type="caution">
    <text evidence="1">The sequence shown here is derived from an EMBL/GenBank/DDBJ whole genome shotgun (WGS) entry which is preliminary data.</text>
</comment>
<dbReference type="AlphaFoldDB" id="A0A0V1AGM6"/>
<reference evidence="1 2" key="1">
    <citation type="submission" date="2015-01" db="EMBL/GenBank/DDBJ databases">
        <title>Evolution of Trichinella species and genotypes.</title>
        <authorList>
            <person name="Korhonen P.K."/>
            <person name="Edoardo P."/>
            <person name="Giuseppe L.R."/>
            <person name="Gasser R.B."/>
        </authorList>
    </citation>
    <scope>NUCLEOTIDE SEQUENCE [LARGE SCALE GENOMIC DNA]</scope>
    <source>
        <strain evidence="1">ISS2496</strain>
    </source>
</reference>
<evidence type="ECO:0000313" key="1">
    <source>
        <dbReference type="EMBL" id="KRY23992.1"/>
    </source>
</evidence>
<proteinExistence type="predicted"/>
<protein>
    <submittedName>
        <fullName evidence="1">Uncharacterized protein</fullName>
    </submittedName>
</protein>